<evidence type="ECO:0000256" key="1">
    <source>
        <dbReference type="SAM" id="Coils"/>
    </source>
</evidence>
<comment type="caution">
    <text evidence="3">The sequence shown here is derived from an EMBL/GenBank/DDBJ whole genome shotgun (WGS) entry which is preliminary data.</text>
</comment>
<proteinExistence type="predicted"/>
<dbReference type="Proteomes" id="UP000265520">
    <property type="component" value="Unassembled WGS sequence"/>
</dbReference>
<feature type="non-terminal residue" evidence="3">
    <location>
        <position position="254"/>
    </location>
</feature>
<gene>
    <name evidence="3" type="ORF">A2U01_0005327</name>
</gene>
<feature type="compositionally biased region" description="Polar residues" evidence="2">
    <location>
        <begin position="236"/>
        <end position="254"/>
    </location>
</feature>
<feature type="compositionally biased region" description="Polar residues" evidence="2">
    <location>
        <begin position="211"/>
        <end position="226"/>
    </location>
</feature>
<reference evidence="3 4" key="1">
    <citation type="journal article" date="2018" name="Front. Plant Sci.">
        <title>Red Clover (Trifolium pratense) and Zigzag Clover (T. medium) - A Picture of Genomic Similarities and Differences.</title>
        <authorList>
            <person name="Dluhosova J."/>
            <person name="Istvanek J."/>
            <person name="Nedelnik J."/>
            <person name="Repkova J."/>
        </authorList>
    </citation>
    <scope>NUCLEOTIDE SEQUENCE [LARGE SCALE GENOMIC DNA]</scope>
    <source>
        <strain evidence="4">cv. 10/8</strain>
        <tissue evidence="3">Leaf</tissue>
    </source>
</reference>
<accession>A0A392MBL5</accession>
<evidence type="ECO:0000256" key="2">
    <source>
        <dbReference type="SAM" id="MobiDB-lite"/>
    </source>
</evidence>
<evidence type="ECO:0000313" key="3">
    <source>
        <dbReference type="EMBL" id="MCH84495.1"/>
    </source>
</evidence>
<feature type="region of interest" description="Disordered" evidence="2">
    <location>
        <begin position="210"/>
        <end position="254"/>
    </location>
</feature>
<dbReference type="EMBL" id="LXQA010006905">
    <property type="protein sequence ID" value="MCH84495.1"/>
    <property type="molecule type" value="Genomic_DNA"/>
</dbReference>
<sequence length="254" mass="28613">MASSSNPFELAAMESPKEQQQYCFQEFESFGNKELEETYQQLLVNTRSIEPHEPKNDVHVQNNLMEQLIKENQRLSKKIEDMNATQTKMMHILVELKNSQFHGTVEPRVAGETLGKNNDVPLMLEPIVNTTIEVGKTNVNLTKKLPSLKGISSIIIGHEEDDVADKEEFGSTVCQVGGKMISTEYQRTRAMRMKMSDIVGPNVQKKLAFTPSPSSFKRSLPPTQLNKRPETPFRTPGSTSKSYKLSLNEATLPK</sequence>
<evidence type="ECO:0000313" key="4">
    <source>
        <dbReference type="Proteomes" id="UP000265520"/>
    </source>
</evidence>
<dbReference type="AlphaFoldDB" id="A0A392MBL5"/>
<feature type="coiled-coil region" evidence="1">
    <location>
        <begin position="58"/>
        <end position="85"/>
    </location>
</feature>
<name>A0A392MBL5_9FABA</name>
<organism evidence="3 4">
    <name type="scientific">Trifolium medium</name>
    <dbReference type="NCBI Taxonomy" id="97028"/>
    <lineage>
        <taxon>Eukaryota</taxon>
        <taxon>Viridiplantae</taxon>
        <taxon>Streptophyta</taxon>
        <taxon>Embryophyta</taxon>
        <taxon>Tracheophyta</taxon>
        <taxon>Spermatophyta</taxon>
        <taxon>Magnoliopsida</taxon>
        <taxon>eudicotyledons</taxon>
        <taxon>Gunneridae</taxon>
        <taxon>Pentapetalae</taxon>
        <taxon>rosids</taxon>
        <taxon>fabids</taxon>
        <taxon>Fabales</taxon>
        <taxon>Fabaceae</taxon>
        <taxon>Papilionoideae</taxon>
        <taxon>50 kb inversion clade</taxon>
        <taxon>NPAAA clade</taxon>
        <taxon>Hologalegina</taxon>
        <taxon>IRL clade</taxon>
        <taxon>Trifolieae</taxon>
        <taxon>Trifolium</taxon>
    </lineage>
</organism>
<keyword evidence="4" id="KW-1185">Reference proteome</keyword>
<protein>
    <submittedName>
        <fullName evidence="3">Uncharacterized protein</fullName>
    </submittedName>
</protein>
<keyword evidence="1" id="KW-0175">Coiled coil</keyword>